<dbReference type="HAMAP" id="MF_03199">
    <property type="entry name" value="DHHC_PAT_PFA4"/>
    <property type="match status" value="1"/>
</dbReference>
<evidence type="ECO:0000256" key="13">
    <source>
        <dbReference type="SAM" id="MobiDB-lite"/>
    </source>
</evidence>
<dbReference type="EC" id="2.3.1.225" evidence="11"/>
<keyword evidence="16" id="KW-1185">Reference proteome</keyword>
<keyword evidence="5 11" id="KW-1133">Transmembrane helix</keyword>
<keyword evidence="9 11" id="KW-0012">Acyltransferase</keyword>
<keyword evidence="6 11" id="KW-0472">Membrane</keyword>
<evidence type="ECO:0000256" key="8">
    <source>
        <dbReference type="ARBA" id="ARBA00023288"/>
    </source>
</evidence>
<keyword evidence="4 11" id="KW-0256">Endoplasmic reticulum</keyword>
<comment type="similarity">
    <text evidence="11">Belongs to the DHHC palmitoyltransferase family. PFA4 subfamily.</text>
</comment>
<keyword evidence="2 11" id="KW-0808">Transferase</keyword>
<comment type="subcellular location">
    <subcellularLocation>
        <location evidence="11">Endoplasmic reticulum membrane</location>
        <topology evidence="11">Multi-pass membrane protein</topology>
    </subcellularLocation>
    <subcellularLocation>
        <location evidence="1">Membrane</location>
        <topology evidence="1">Multi-pass membrane protein</topology>
    </subcellularLocation>
</comment>
<keyword evidence="3 11" id="KW-0812">Transmembrane</keyword>
<reference evidence="15" key="1">
    <citation type="journal article" date="2020" name="Stud. Mycol.">
        <title>101 Dothideomycetes genomes: a test case for predicting lifestyles and emergence of pathogens.</title>
        <authorList>
            <person name="Haridas S."/>
            <person name="Albert R."/>
            <person name="Binder M."/>
            <person name="Bloem J."/>
            <person name="Labutti K."/>
            <person name="Salamov A."/>
            <person name="Andreopoulos B."/>
            <person name="Baker S."/>
            <person name="Barry K."/>
            <person name="Bills G."/>
            <person name="Bluhm B."/>
            <person name="Cannon C."/>
            <person name="Castanera R."/>
            <person name="Culley D."/>
            <person name="Daum C."/>
            <person name="Ezra D."/>
            <person name="Gonzalez J."/>
            <person name="Henrissat B."/>
            <person name="Kuo A."/>
            <person name="Liang C."/>
            <person name="Lipzen A."/>
            <person name="Lutzoni F."/>
            <person name="Magnuson J."/>
            <person name="Mondo S."/>
            <person name="Nolan M."/>
            <person name="Ohm R."/>
            <person name="Pangilinan J."/>
            <person name="Park H.-J."/>
            <person name="Ramirez L."/>
            <person name="Alfaro M."/>
            <person name="Sun H."/>
            <person name="Tritt A."/>
            <person name="Yoshinaga Y."/>
            <person name="Zwiers L.-H."/>
            <person name="Turgeon B."/>
            <person name="Goodwin S."/>
            <person name="Spatafora J."/>
            <person name="Crous P."/>
            <person name="Grigoriev I."/>
        </authorList>
    </citation>
    <scope>NUCLEOTIDE SEQUENCE</scope>
    <source>
        <strain evidence="15">CBS 130266</strain>
    </source>
</reference>
<dbReference type="AlphaFoldDB" id="A0A9P4NH08"/>
<feature type="transmembrane region" description="Helical" evidence="11 12">
    <location>
        <begin position="42"/>
        <end position="60"/>
    </location>
</feature>
<evidence type="ECO:0000256" key="4">
    <source>
        <dbReference type="ARBA" id="ARBA00022824"/>
    </source>
</evidence>
<keyword evidence="8 11" id="KW-0449">Lipoprotein</keyword>
<proteinExistence type="inferred from homology"/>
<comment type="caution">
    <text evidence="11">Lacks conserved residue(s) required for the propagation of feature annotation.</text>
</comment>
<feature type="active site" description="S-palmitoyl cysteine intermediate" evidence="11">
    <location>
        <position position="119"/>
    </location>
</feature>
<organism evidence="15 16">
    <name type="scientific">Tothia fuscella</name>
    <dbReference type="NCBI Taxonomy" id="1048955"/>
    <lineage>
        <taxon>Eukaryota</taxon>
        <taxon>Fungi</taxon>
        <taxon>Dikarya</taxon>
        <taxon>Ascomycota</taxon>
        <taxon>Pezizomycotina</taxon>
        <taxon>Dothideomycetes</taxon>
        <taxon>Pleosporomycetidae</taxon>
        <taxon>Venturiales</taxon>
        <taxon>Cylindrosympodiaceae</taxon>
        <taxon>Tothia</taxon>
    </lineage>
</organism>
<accession>A0A9P4NH08</accession>
<dbReference type="GO" id="GO:0019706">
    <property type="term" value="F:protein-cysteine S-palmitoyltransferase activity"/>
    <property type="evidence" value="ECO:0007669"/>
    <property type="project" value="UniProtKB-UniRule"/>
</dbReference>
<dbReference type="Proteomes" id="UP000800235">
    <property type="component" value="Unassembled WGS sequence"/>
</dbReference>
<dbReference type="EMBL" id="MU007104">
    <property type="protein sequence ID" value="KAF2421012.1"/>
    <property type="molecule type" value="Genomic_DNA"/>
</dbReference>
<evidence type="ECO:0000256" key="6">
    <source>
        <dbReference type="ARBA" id="ARBA00023136"/>
    </source>
</evidence>
<dbReference type="GO" id="GO:0005789">
    <property type="term" value="C:endoplasmic reticulum membrane"/>
    <property type="evidence" value="ECO:0007669"/>
    <property type="project" value="UniProtKB-SubCell"/>
</dbReference>
<evidence type="ECO:0000256" key="3">
    <source>
        <dbReference type="ARBA" id="ARBA00022692"/>
    </source>
</evidence>
<dbReference type="PANTHER" id="PTHR12246">
    <property type="entry name" value="PALMITOYLTRANSFERASE ZDHHC16"/>
    <property type="match status" value="1"/>
</dbReference>
<sequence>MGFAINQLAVPAVLCLIFFLSFSSQYLFLHTLPGALRKQEAIIFNALIALLLVSYYRAVLTDPGRIPVDWFSNVDGDSVVEAKVGPKPRWCRRCQAPKPPRAHHCKICERCIPKMDHHCPWTMNCVSHITFPHFIRFITYAVSAMVCLEYFLYTQIALVWDERHMPSYYGPTGWQLAHIFILMVTNTITLFMLTILWIRSVWCLVANTFTIEGWEIERHDALVRRARVLGGFLDGPDGTRVRVARQEYPYDIGLWQNAVQGMGNSNASLRPSILAWFWPFSASPSMASAIKYEVNDFESPGLAWPPPDPDRMPRPERRFDPNNAFMYDPNRGHLTEMEAFRLRQLEDLKRFNQNESSLRKRQIFHKRYPNGSSNAPDDNNKATPGANEDGEEAWRNSEGERLADFGVDEEVEFYDEEDLPLAELMRRRQALKSQHLEETTHSSF</sequence>
<evidence type="ECO:0000256" key="11">
    <source>
        <dbReference type="HAMAP-Rule" id="MF_03199"/>
    </source>
</evidence>
<dbReference type="InterPro" id="IPR033682">
    <property type="entry name" value="PFA4"/>
</dbReference>
<feature type="transmembrane region" description="Helical" evidence="11 12">
    <location>
        <begin position="137"/>
        <end position="156"/>
    </location>
</feature>
<feature type="transmembrane region" description="Helical" evidence="11 12">
    <location>
        <begin position="176"/>
        <end position="198"/>
    </location>
</feature>
<gene>
    <name evidence="11" type="primary">PFA4</name>
    <name evidence="15" type="ORF">EJ08DRAFT_597986</name>
</gene>
<name>A0A9P4NH08_9PEZI</name>
<evidence type="ECO:0000256" key="1">
    <source>
        <dbReference type="ARBA" id="ARBA00004141"/>
    </source>
</evidence>
<evidence type="ECO:0000313" key="16">
    <source>
        <dbReference type="Proteomes" id="UP000800235"/>
    </source>
</evidence>
<protein>
    <recommendedName>
        <fullName evidence="11">Palmitoyltransferase PFA4</fullName>
        <ecNumber evidence="11">2.3.1.225</ecNumber>
    </recommendedName>
    <alternativeName>
        <fullName evidence="11">Protein S-acyltransferase</fullName>
        <shortName evidence="11">PAT</shortName>
    </alternativeName>
    <alternativeName>
        <fullName evidence="11">Protein fatty acyltransferase 4</fullName>
    </alternativeName>
</protein>
<keyword evidence="7 11" id="KW-0564">Palmitate</keyword>
<feature type="domain" description="Palmitoyltransferase DHHC" evidence="14">
    <location>
        <begin position="88"/>
        <end position="215"/>
    </location>
</feature>
<evidence type="ECO:0000259" key="14">
    <source>
        <dbReference type="Pfam" id="PF01529"/>
    </source>
</evidence>
<comment type="function">
    <text evidence="11">Mediates the reversible addition of palmitate to target proteins, thereby regulating their membrane association and biological function.</text>
</comment>
<dbReference type="InterPro" id="IPR001594">
    <property type="entry name" value="Palmitoyltrfase_DHHC"/>
</dbReference>
<dbReference type="PROSITE" id="PS50216">
    <property type="entry name" value="DHHC"/>
    <property type="match status" value="1"/>
</dbReference>
<comment type="catalytic activity">
    <reaction evidence="10 11 12">
        <text>L-cysteinyl-[protein] + hexadecanoyl-CoA = S-hexadecanoyl-L-cysteinyl-[protein] + CoA</text>
        <dbReference type="Rhea" id="RHEA:36683"/>
        <dbReference type="Rhea" id="RHEA-COMP:10131"/>
        <dbReference type="Rhea" id="RHEA-COMP:11032"/>
        <dbReference type="ChEBI" id="CHEBI:29950"/>
        <dbReference type="ChEBI" id="CHEBI:57287"/>
        <dbReference type="ChEBI" id="CHEBI:57379"/>
        <dbReference type="ChEBI" id="CHEBI:74151"/>
        <dbReference type="EC" id="2.3.1.225"/>
    </reaction>
</comment>
<comment type="caution">
    <text evidence="15">The sequence shown here is derived from an EMBL/GenBank/DDBJ whole genome shotgun (WGS) entry which is preliminary data.</text>
</comment>
<dbReference type="OrthoDB" id="331948at2759"/>
<comment type="domain">
    <text evidence="11 12">The DHHC domain is required for palmitoyltransferase activity.</text>
</comment>
<evidence type="ECO:0000256" key="9">
    <source>
        <dbReference type="ARBA" id="ARBA00023315"/>
    </source>
</evidence>
<evidence type="ECO:0000256" key="7">
    <source>
        <dbReference type="ARBA" id="ARBA00023139"/>
    </source>
</evidence>
<dbReference type="InterPro" id="IPR039859">
    <property type="entry name" value="PFA4/ZDH16/20/ERF2-like"/>
</dbReference>
<feature type="region of interest" description="Disordered" evidence="13">
    <location>
        <begin position="360"/>
        <end position="397"/>
    </location>
</feature>
<evidence type="ECO:0000256" key="12">
    <source>
        <dbReference type="RuleBase" id="RU079119"/>
    </source>
</evidence>
<dbReference type="Pfam" id="PF01529">
    <property type="entry name" value="DHHC"/>
    <property type="match status" value="1"/>
</dbReference>
<evidence type="ECO:0000313" key="15">
    <source>
        <dbReference type="EMBL" id="KAF2421012.1"/>
    </source>
</evidence>
<evidence type="ECO:0000256" key="10">
    <source>
        <dbReference type="ARBA" id="ARBA00048048"/>
    </source>
</evidence>
<evidence type="ECO:0000256" key="5">
    <source>
        <dbReference type="ARBA" id="ARBA00022989"/>
    </source>
</evidence>
<evidence type="ECO:0000256" key="2">
    <source>
        <dbReference type="ARBA" id="ARBA00022679"/>
    </source>
</evidence>